<dbReference type="AlphaFoldDB" id="A0ABD7JZR3"/>
<accession>A0ABD7JZR3</accession>
<reference evidence="1 2" key="1">
    <citation type="submission" date="2018-12" db="EMBL/GenBank/DDBJ databases">
        <title>Pseudomonas aeruginosa Diversity Panel.</title>
        <authorList>
            <person name="Snesrud E."/>
            <person name="Mcgann P."/>
        </authorList>
    </citation>
    <scope>NUCLEOTIDE SEQUENCE [LARGE SCALE GENOMIC DNA]</scope>
    <source>
        <strain evidence="1 2">MRSN6241</strain>
    </source>
</reference>
<dbReference type="Pfam" id="PF13558">
    <property type="entry name" value="SbcC_Walker_B"/>
    <property type="match status" value="1"/>
</dbReference>
<dbReference type="RefSeq" id="WP_003117292.1">
    <property type="nucleotide sequence ID" value="NZ_CAADKC010000290.1"/>
</dbReference>
<proteinExistence type="predicted"/>
<evidence type="ECO:0000313" key="1">
    <source>
        <dbReference type="EMBL" id="RTS43712.1"/>
    </source>
</evidence>
<organism evidence="1 2">
    <name type="scientific">Pseudomonas aeruginosa</name>
    <dbReference type="NCBI Taxonomy" id="287"/>
    <lineage>
        <taxon>Bacteria</taxon>
        <taxon>Pseudomonadati</taxon>
        <taxon>Pseudomonadota</taxon>
        <taxon>Gammaproteobacteria</taxon>
        <taxon>Pseudomonadales</taxon>
        <taxon>Pseudomonadaceae</taxon>
        <taxon>Pseudomonas</taxon>
    </lineage>
</organism>
<dbReference type="PANTHER" id="PTHR32182:SF0">
    <property type="entry name" value="DNA REPLICATION AND REPAIR PROTEIN RECF"/>
    <property type="match status" value="1"/>
</dbReference>
<comment type="caution">
    <text evidence="1">The sequence shown here is derived from an EMBL/GenBank/DDBJ whole genome shotgun (WGS) entry which is preliminary data.</text>
</comment>
<dbReference type="PANTHER" id="PTHR32182">
    <property type="entry name" value="DNA REPLICATION AND REPAIR PROTEIN RECF"/>
    <property type="match status" value="1"/>
</dbReference>
<dbReference type="Proteomes" id="UP000276985">
    <property type="component" value="Unassembled WGS sequence"/>
</dbReference>
<gene>
    <name evidence="1" type="ORF">DY940_20555</name>
</gene>
<name>A0ABD7JZR3_PSEAI</name>
<protein>
    <submittedName>
        <fullName evidence="1">Uncharacterized protein</fullName>
    </submittedName>
</protein>
<sequence>MDYDADFVANTWDKLLERFDTPGPMASHCLAEFDRSEKDGQREANIAHKLLWTYLQEHHEILPENELEDWRAAKVWIDRHVQKLENTELPEHKAHAEDAYRASQETFRRDVAIALNTNLEFLRQTFERLNAALRSTPPFTNGERYQFMYKVRPHLKPLLDFIKNVADFGVDGGLFGEAGVIPPQFEELLRDKTAVGNAGGKSPLDDYREFYEFDIRIEQVDPDGVTAKTIGHLSKRIGPGSGGEHRAPLYVIAGAGLWSAYRMDHGANDGLRLIMLDEAFDKMDTSNIVSTMKYLQQLGLQVLLASPGENLGILNAFLDSYFEIQKDPVRHAVQVDRVEVTEAMREQFREDLWEFHPELIEQEIASMRSQASQTSDRISGVTP</sequence>
<evidence type="ECO:0000313" key="2">
    <source>
        <dbReference type="Proteomes" id="UP000276985"/>
    </source>
</evidence>
<dbReference type="EMBL" id="RXTL01000025">
    <property type="protein sequence ID" value="RTS43712.1"/>
    <property type="molecule type" value="Genomic_DNA"/>
</dbReference>